<name>A0A6J4N8F2_9CHLR</name>
<dbReference type="InterPro" id="IPR050678">
    <property type="entry name" value="DNA_Partitioning_ATPase"/>
</dbReference>
<dbReference type="InterPro" id="IPR027417">
    <property type="entry name" value="P-loop_NTPase"/>
</dbReference>
<dbReference type="EMBL" id="CADCTR010002959">
    <property type="protein sequence ID" value="CAA9375948.1"/>
    <property type="molecule type" value="Genomic_DNA"/>
</dbReference>
<dbReference type="SMART" id="SM00530">
    <property type="entry name" value="HTH_XRE"/>
    <property type="match status" value="1"/>
</dbReference>
<organism evidence="2">
    <name type="scientific">uncultured Chloroflexia bacterium</name>
    <dbReference type="NCBI Taxonomy" id="1672391"/>
    <lineage>
        <taxon>Bacteria</taxon>
        <taxon>Bacillati</taxon>
        <taxon>Chloroflexota</taxon>
        <taxon>Chloroflexia</taxon>
        <taxon>environmental samples</taxon>
    </lineage>
</organism>
<proteinExistence type="predicted"/>
<dbReference type="CDD" id="cd00093">
    <property type="entry name" value="HTH_XRE"/>
    <property type="match status" value="1"/>
</dbReference>
<evidence type="ECO:0000259" key="1">
    <source>
        <dbReference type="PROSITE" id="PS50943"/>
    </source>
</evidence>
<dbReference type="InterPro" id="IPR010982">
    <property type="entry name" value="Lambda_DNA-bd_dom_sf"/>
</dbReference>
<dbReference type="PANTHER" id="PTHR13696:SF52">
    <property type="entry name" value="PARA FAMILY PROTEIN CT_582"/>
    <property type="match status" value="1"/>
</dbReference>
<dbReference type="Gene3D" id="3.40.50.300">
    <property type="entry name" value="P-loop containing nucleotide triphosphate hydrolases"/>
    <property type="match status" value="1"/>
</dbReference>
<protein>
    <submittedName>
        <fullName evidence="2">Chromosome (Plasmid) partitioning protein ParA</fullName>
    </submittedName>
</protein>
<evidence type="ECO:0000313" key="2">
    <source>
        <dbReference type="EMBL" id="CAA9375948.1"/>
    </source>
</evidence>
<gene>
    <name evidence="2" type="ORF">AVDCRST_MAG93-8814</name>
</gene>
<sequence length="332" mass="35935">MKLDGVVSELKALRVSKGLTLDEVAKAAGWANASIPARIEARDSNPTLRSLQRYAEAVGARDFRLSLRSSSPTVLTFFNHAGGVGKTSAVRDIGYTLMQMGFRVLLIDADPQASLTRWLGAFNDIKLDDTLYSAVLGEEDDLRLPQPHHVYGMDLIPSQMGLAKVDLQLPGVMMGLTRLKEALVQSQGYDFILIDPPPSLGSLAALASIAATHLVVPVPTNNKGVEGIPTVMDAVKQFRRATPKLQLALFLVSQYDARTTVDQDSLVYLSERLKALAPVSTPLRLRPGAYKRAALQGQPIPVYEPSGKAAEEIQTVTTELLTALGVNVHVEK</sequence>
<dbReference type="InterPro" id="IPR025669">
    <property type="entry name" value="AAA_dom"/>
</dbReference>
<accession>A0A6J4N8F2</accession>
<dbReference type="CDD" id="cd02042">
    <property type="entry name" value="ParAB_family"/>
    <property type="match status" value="1"/>
</dbReference>
<feature type="domain" description="HTH cro/C1-type" evidence="1">
    <location>
        <begin position="10"/>
        <end position="57"/>
    </location>
</feature>
<dbReference type="AlphaFoldDB" id="A0A6J4N8F2"/>
<dbReference type="Pfam" id="PF01381">
    <property type="entry name" value="HTH_3"/>
    <property type="match status" value="1"/>
</dbReference>
<dbReference type="PANTHER" id="PTHR13696">
    <property type="entry name" value="P-LOOP CONTAINING NUCLEOSIDE TRIPHOSPHATE HYDROLASE"/>
    <property type="match status" value="1"/>
</dbReference>
<dbReference type="PROSITE" id="PS50943">
    <property type="entry name" value="HTH_CROC1"/>
    <property type="match status" value="1"/>
</dbReference>
<dbReference type="SUPFAM" id="SSF52540">
    <property type="entry name" value="P-loop containing nucleoside triphosphate hydrolases"/>
    <property type="match status" value="1"/>
</dbReference>
<dbReference type="SUPFAM" id="SSF47413">
    <property type="entry name" value="lambda repressor-like DNA-binding domains"/>
    <property type="match status" value="1"/>
</dbReference>
<reference evidence="2" key="1">
    <citation type="submission" date="2020-02" db="EMBL/GenBank/DDBJ databases">
        <authorList>
            <person name="Meier V. D."/>
        </authorList>
    </citation>
    <scope>NUCLEOTIDE SEQUENCE</scope>
    <source>
        <strain evidence="2">AVDCRST_MAG93</strain>
    </source>
</reference>
<dbReference type="Pfam" id="PF13614">
    <property type="entry name" value="AAA_31"/>
    <property type="match status" value="1"/>
</dbReference>
<dbReference type="GO" id="GO:0003677">
    <property type="term" value="F:DNA binding"/>
    <property type="evidence" value="ECO:0007669"/>
    <property type="project" value="InterPro"/>
</dbReference>
<dbReference type="Gene3D" id="1.10.260.40">
    <property type="entry name" value="lambda repressor-like DNA-binding domains"/>
    <property type="match status" value="1"/>
</dbReference>
<dbReference type="InterPro" id="IPR001387">
    <property type="entry name" value="Cro/C1-type_HTH"/>
</dbReference>